<accession>A0A2N7WVC5</accession>
<proteinExistence type="predicted"/>
<sequence length="130" mass="14159">MDIAQLVEIVREYAHLLRQALSIARDEKDFLAGGHDQLDGMAAAGARKICGESRRLVTGRRDAQRRLHGPGSTAGRAGNAVRDRDGPALMCEATRVIQRDRCSPSEYQNVARHGVSMSNACCRIDSPMVA</sequence>
<evidence type="ECO:0000256" key="1">
    <source>
        <dbReference type="SAM" id="MobiDB-lite"/>
    </source>
</evidence>
<name>A0A2N7WVC5_9BURK</name>
<gene>
    <name evidence="2" type="ORF">C0Z20_24400</name>
</gene>
<keyword evidence="3" id="KW-1185">Reference proteome</keyword>
<dbReference type="EMBL" id="PNYC01000018">
    <property type="protein sequence ID" value="PMS33399.1"/>
    <property type="molecule type" value="Genomic_DNA"/>
</dbReference>
<protein>
    <submittedName>
        <fullName evidence="2">Uncharacterized protein</fullName>
    </submittedName>
</protein>
<organism evidence="2 3">
    <name type="scientific">Trinickia symbiotica</name>
    <dbReference type="NCBI Taxonomy" id="863227"/>
    <lineage>
        <taxon>Bacteria</taxon>
        <taxon>Pseudomonadati</taxon>
        <taxon>Pseudomonadota</taxon>
        <taxon>Betaproteobacteria</taxon>
        <taxon>Burkholderiales</taxon>
        <taxon>Burkholderiaceae</taxon>
        <taxon>Trinickia</taxon>
    </lineage>
</organism>
<evidence type="ECO:0000313" key="3">
    <source>
        <dbReference type="Proteomes" id="UP000235777"/>
    </source>
</evidence>
<evidence type="ECO:0000313" key="2">
    <source>
        <dbReference type="EMBL" id="PMS33399.1"/>
    </source>
</evidence>
<dbReference type="AlphaFoldDB" id="A0A2N7WVC5"/>
<reference evidence="2 3" key="1">
    <citation type="submission" date="2018-01" db="EMBL/GenBank/DDBJ databases">
        <title>Whole genome analyses suggest that Burkholderia sensu lato contains two further novel genera in the rhizoxinica-symbiotica group Mycetohabitans gen. nov., and Trinickia gen. nov.: implications for the evolution of diazotrophy and nodulation in the Burkholderiaceae.</title>
        <authorList>
            <person name="Estrada-de los Santos P."/>
            <person name="Palmer M."/>
            <person name="Chavez-Ramirez B."/>
            <person name="Beukes C."/>
            <person name="Steenkamp E.T."/>
            <person name="Hirsch A.M."/>
            <person name="Manyaka P."/>
            <person name="Maluk M."/>
            <person name="Lafos M."/>
            <person name="Crook M."/>
            <person name="Gross E."/>
            <person name="Simon M.F."/>
            <person name="Bueno dos Reis Junior F."/>
            <person name="Poole P.S."/>
            <person name="Venter S.N."/>
            <person name="James E.K."/>
        </authorList>
    </citation>
    <scope>NUCLEOTIDE SEQUENCE [LARGE SCALE GENOMIC DNA]</scope>
    <source>
        <strain evidence="2 3">JPY 581</strain>
    </source>
</reference>
<dbReference type="Proteomes" id="UP000235777">
    <property type="component" value="Unassembled WGS sequence"/>
</dbReference>
<comment type="caution">
    <text evidence="2">The sequence shown here is derived from an EMBL/GenBank/DDBJ whole genome shotgun (WGS) entry which is preliminary data.</text>
</comment>
<feature type="region of interest" description="Disordered" evidence="1">
    <location>
        <begin position="60"/>
        <end position="83"/>
    </location>
</feature>